<dbReference type="RefSeq" id="WP_377909851.1">
    <property type="nucleotide sequence ID" value="NZ_JBHSGK010000013.1"/>
</dbReference>
<dbReference type="Proteomes" id="UP001595896">
    <property type="component" value="Unassembled WGS sequence"/>
</dbReference>
<proteinExistence type="predicted"/>
<dbReference type="InterPro" id="IPR022742">
    <property type="entry name" value="Hydrolase_4"/>
</dbReference>
<feature type="domain" description="Serine aminopeptidase S33" evidence="1">
    <location>
        <begin position="16"/>
        <end position="167"/>
    </location>
</feature>
<evidence type="ECO:0000313" key="2">
    <source>
        <dbReference type="EMBL" id="MFC4737248.1"/>
    </source>
</evidence>
<dbReference type="Pfam" id="PF12146">
    <property type="entry name" value="Hydrolase_4"/>
    <property type="match status" value="1"/>
</dbReference>
<dbReference type="EMBL" id="JBHSGK010000013">
    <property type="protein sequence ID" value="MFC4737248.1"/>
    <property type="molecule type" value="Genomic_DNA"/>
</dbReference>
<evidence type="ECO:0000313" key="3">
    <source>
        <dbReference type="Proteomes" id="UP001595896"/>
    </source>
</evidence>
<sequence length="222" mass="25038">MEKVSSTRFFSIDEAADECLKLIKRKGREKKVVVVGFSLGAQVVISMLEKKPSLIDAAMINSALVKPVPFAGCLTQLMKHALPLVKWKAISKVQATYMYLPEDQHEQYYQESRQMTKPAFADVMEENMSFRLPESFRSFQGSLLITVGEKERPIMKASLQEMVHRNENSKGIMIADVGHGFSLRAPDLFNTILEAWIAESLQDATREDVSKPSSIRKAVQIK</sequence>
<dbReference type="GO" id="GO:0016787">
    <property type="term" value="F:hydrolase activity"/>
    <property type="evidence" value="ECO:0007669"/>
    <property type="project" value="UniProtKB-KW"/>
</dbReference>
<keyword evidence="3" id="KW-1185">Reference proteome</keyword>
<dbReference type="SUPFAM" id="SSF53474">
    <property type="entry name" value="alpha/beta-Hydrolases"/>
    <property type="match status" value="1"/>
</dbReference>
<reference evidence="3" key="1">
    <citation type="journal article" date="2019" name="Int. J. Syst. Evol. Microbiol.">
        <title>The Global Catalogue of Microorganisms (GCM) 10K type strain sequencing project: providing services to taxonomists for standard genome sequencing and annotation.</title>
        <authorList>
            <consortium name="The Broad Institute Genomics Platform"/>
            <consortium name="The Broad Institute Genome Sequencing Center for Infectious Disease"/>
            <person name="Wu L."/>
            <person name="Ma J."/>
        </authorList>
    </citation>
    <scope>NUCLEOTIDE SEQUENCE [LARGE SCALE GENOMIC DNA]</scope>
    <source>
        <strain evidence="3">JCM 12165</strain>
    </source>
</reference>
<accession>A0ABV9NV32</accession>
<keyword evidence="2" id="KW-0378">Hydrolase</keyword>
<dbReference type="InterPro" id="IPR029058">
    <property type="entry name" value="AB_hydrolase_fold"/>
</dbReference>
<name>A0ABV9NV32_9BACI</name>
<comment type="caution">
    <text evidence="2">The sequence shown here is derived from an EMBL/GenBank/DDBJ whole genome shotgun (WGS) entry which is preliminary data.</text>
</comment>
<dbReference type="Gene3D" id="3.40.50.1820">
    <property type="entry name" value="alpha/beta hydrolase"/>
    <property type="match status" value="1"/>
</dbReference>
<evidence type="ECO:0000259" key="1">
    <source>
        <dbReference type="Pfam" id="PF12146"/>
    </source>
</evidence>
<protein>
    <submittedName>
        <fullName evidence="2">Alpha/beta fold hydrolase</fullName>
    </submittedName>
</protein>
<organism evidence="2 3">
    <name type="scientific">Bacillus daqingensis</name>
    <dbReference type="NCBI Taxonomy" id="872396"/>
    <lineage>
        <taxon>Bacteria</taxon>
        <taxon>Bacillati</taxon>
        <taxon>Bacillota</taxon>
        <taxon>Bacilli</taxon>
        <taxon>Bacillales</taxon>
        <taxon>Bacillaceae</taxon>
        <taxon>Bacillus</taxon>
    </lineage>
</organism>
<gene>
    <name evidence="2" type="ORF">ACFO4L_11665</name>
</gene>